<sequence>MGRVIMAEKNEVQDRATALSLSHTTSDDRDHSNKIIPPHTTTATATSPPRTSAFLPQELKDMAAMDGTNKAQKKETLILLNNKTRDGHDDTITPSTTTPTPTSPPKTLADLPQELKDTIINDFLPEAFLSSPDNTPTIPLALALNELAPHTRSIR</sequence>
<gene>
    <name evidence="2" type="ORF">M409DRAFT_22233</name>
</gene>
<dbReference type="Proteomes" id="UP000799537">
    <property type="component" value="Unassembled WGS sequence"/>
</dbReference>
<protein>
    <submittedName>
        <fullName evidence="2">Uncharacterized protein</fullName>
    </submittedName>
</protein>
<name>A0A6A6CJL0_ZASCE</name>
<keyword evidence="3" id="KW-1185">Reference proteome</keyword>
<evidence type="ECO:0000313" key="3">
    <source>
        <dbReference type="Proteomes" id="UP000799537"/>
    </source>
</evidence>
<dbReference type="AlphaFoldDB" id="A0A6A6CJL0"/>
<feature type="compositionally biased region" description="Basic and acidic residues" evidence="1">
    <location>
        <begin position="1"/>
        <end position="14"/>
    </location>
</feature>
<reference evidence="2" key="1">
    <citation type="journal article" date="2020" name="Stud. Mycol.">
        <title>101 Dothideomycetes genomes: a test case for predicting lifestyles and emergence of pathogens.</title>
        <authorList>
            <person name="Haridas S."/>
            <person name="Albert R."/>
            <person name="Binder M."/>
            <person name="Bloem J."/>
            <person name="Labutti K."/>
            <person name="Salamov A."/>
            <person name="Andreopoulos B."/>
            <person name="Baker S."/>
            <person name="Barry K."/>
            <person name="Bills G."/>
            <person name="Bluhm B."/>
            <person name="Cannon C."/>
            <person name="Castanera R."/>
            <person name="Culley D."/>
            <person name="Daum C."/>
            <person name="Ezra D."/>
            <person name="Gonzalez J."/>
            <person name="Henrissat B."/>
            <person name="Kuo A."/>
            <person name="Liang C."/>
            <person name="Lipzen A."/>
            <person name="Lutzoni F."/>
            <person name="Magnuson J."/>
            <person name="Mondo S."/>
            <person name="Nolan M."/>
            <person name="Ohm R."/>
            <person name="Pangilinan J."/>
            <person name="Park H.-J."/>
            <person name="Ramirez L."/>
            <person name="Alfaro M."/>
            <person name="Sun H."/>
            <person name="Tritt A."/>
            <person name="Yoshinaga Y."/>
            <person name="Zwiers L.-H."/>
            <person name="Turgeon B."/>
            <person name="Goodwin S."/>
            <person name="Spatafora J."/>
            <person name="Crous P."/>
            <person name="Grigoriev I."/>
        </authorList>
    </citation>
    <scope>NUCLEOTIDE SEQUENCE</scope>
    <source>
        <strain evidence="2">ATCC 36951</strain>
    </source>
</reference>
<dbReference type="RefSeq" id="XP_033668313.1">
    <property type="nucleotide sequence ID" value="XM_033806244.1"/>
</dbReference>
<accession>A0A6A6CJL0</accession>
<feature type="compositionally biased region" description="Low complexity" evidence="1">
    <location>
        <begin position="37"/>
        <end position="52"/>
    </location>
</feature>
<organism evidence="2 3">
    <name type="scientific">Zasmidium cellare ATCC 36951</name>
    <dbReference type="NCBI Taxonomy" id="1080233"/>
    <lineage>
        <taxon>Eukaryota</taxon>
        <taxon>Fungi</taxon>
        <taxon>Dikarya</taxon>
        <taxon>Ascomycota</taxon>
        <taxon>Pezizomycotina</taxon>
        <taxon>Dothideomycetes</taxon>
        <taxon>Dothideomycetidae</taxon>
        <taxon>Mycosphaerellales</taxon>
        <taxon>Mycosphaerellaceae</taxon>
        <taxon>Zasmidium</taxon>
    </lineage>
</organism>
<evidence type="ECO:0000313" key="2">
    <source>
        <dbReference type="EMBL" id="KAF2167424.1"/>
    </source>
</evidence>
<dbReference type="EMBL" id="ML993593">
    <property type="protein sequence ID" value="KAF2167424.1"/>
    <property type="molecule type" value="Genomic_DNA"/>
</dbReference>
<dbReference type="GeneID" id="54559516"/>
<evidence type="ECO:0000256" key="1">
    <source>
        <dbReference type="SAM" id="MobiDB-lite"/>
    </source>
</evidence>
<proteinExistence type="predicted"/>
<feature type="region of interest" description="Disordered" evidence="1">
    <location>
        <begin position="1"/>
        <end position="52"/>
    </location>
</feature>
<feature type="region of interest" description="Disordered" evidence="1">
    <location>
        <begin position="80"/>
        <end position="108"/>
    </location>
</feature>